<organism evidence="1 2">
    <name type="scientific">Violaceomyces palustris</name>
    <dbReference type="NCBI Taxonomy" id="1673888"/>
    <lineage>
        <taxon>Eukaryota</taxon>
        <taxon>Fungi</taxon>
        <taxon>Dikarya</taxon>
        <taxon>Basidiomycota</taxon>
        <taxon>Ustilaginomycotina</taxon>
        <taxon>Ustilaginomycetes</taxon>
        <taxon>Violaceomycetales</taxon>
        <taxon>Violaceomycetaceae</taxon>
        <taxon>Violaceomyces</taxon>
    </lineage>
</organism>
<evidence type="ECO:0000313" key="1">
    <source>
        <dbReference type="EMBL" id="PWN46979.1"/>
    </source>
</evidence>
<dbReference type="EMBL" id="KZ820602">
    <property type="protein sequence ID" value="PWN46979.1"/>
    <property type="molecule type" value="Genomic_DNA"/>
</dbReference>
<protein>
    <submittedName>
        <fullName evidence="1">Uncharacterized protein</fullName>
    </submittedName>
</protein>
<sequence length="165" mass="19444">MTVTTLTITPRLMTLTVRARVTHSPFIVIEIDTNNFIRFPTQSPLLRVTRIPYPTRWYVLVWDFTFLESSRIRSVVQLEWDSMNKVSALQILQVRRERNREAATKLWEVKDSKKGSNKNRFDHRSLTNYTRERVTAGWATQAAGLTWMGHRFEWFAPALTFSNPR</sequence>
<name>A0ACD0NMG8_9BASI</name>
<gene>
    <name evidence="1" type="ORF">IE53DRAFT_279319</name>
</gene>
<accession>A0ACD0NMG8</accession>
<evidence type="ECO:0000313" key="2">
    <source>
        <dbReference type="Proteomes" id="UP000245626"/>
    </source>
</evidence>
<keyword evidence="2" id="KW-1185">Reference proteome</keyword>
<reference evidence="1 2" key="1">
    <citation type="journal article" date="2018" name="Mol. Biol. Evol.">
        <title>Broad Genomic Sampling Reveals a Smut Pathogenic Ancestry of the Fungal Clade Ustilaginomycotina.</title>
        <authorList>
            <person name="Kijpornyongpan T."/>
            <person name="Mondo S.J."/>
            <person name="Barry K."/>
            <person name="Sandor L."/>
            <person name="Lee J."/>
            <person name="Lipzen A."/>
            <person name="Pangilinan J."/>
            <person name="LaButti K."/>
            <person name="Hainaut M."/>
            <person name="Henrissat B."/>
            <person name="Grigoriev I.V."/>
            <person name="Spatafora J.W."/>
            <person name="Aime M.C."/>
        </authorList>
    </citation>
    <scope>NUCLEOTIDE SEQUENCE [LARGE SCALE GENOMIC DNA]</scope>
    <source>
        <strain evidence="1 2">SA 807</strain>
    </source>
</reference>
<proteinExistence type="predicted"/>
<dbReference type="Proteomes" id="UP000245626">
    <property type="component" value="Unassembled WGS sequence"/>
</dbReference>